<dbReference type="InterPro" id="IPR000210">
    <property type="entry name" value="BTB/POZ_dom"/>
</dbReference>
<keyword evidence="1" id="KW-0812">Transmembrane</keyword>
<sequence>MSDKMKIADHGKFSKNGRDTSPRLVESAWDWRVSHDDRILNLLETGFQSDLTLHLGAEGVKVPVHRIFFQASSPVLNGKLKASVEDLVIANVDSRIFKILLKYLYTGTSDVGMGDALQLMQLATEFEINGLRDDCATVLKGDLTCENVLGLFESGMEYAHGDFIQSTLKFICTNARQILKRDEFAKLRLECLIEIIQQDSLIVMNEMEVFEAVNRWGLAECARLSLDPDNTENLGKCLAKPLNYIRFPLMNPEEFALNVTSKKLLNTDESMELLTCFLVSPERRKMLPQGRFVSRPRTYVCKRVSLKRSITGGHRIHITGGNAGEAIMVRVTANSVLKSISIFKDNFDVYGANYVYYYDQILATITMSHGILNEQKFTGQARIRQDNEYFRIDVDPPVQLNVDDGWVKITISFSGQIRYHFINHPSYSNANATIINLSCMMVGNYEDLFSSSVVDSMGIVDIKRPEGDNLSRLGLSPHIKENYDCKLADDGKILAGYERLTPLQEIWTGSYKPSNVKEPDLVTIRNLPHPSLNPFDGKTYMSMPLYMAAILVEAGRNATLVLSRYWDNGPRVIANLEVETNLYLLNYEGMLSEYTYSTGYQFLSCYADSYITFDFYVTPFQPAVWLVLVSSLLLTFMVLSFYMFWKNNRSAISLLFSVQSLFFDDFTSVPKSIANTLFYRILFSVLGLVAVVLTNCYIGIMITELNAPLKQSRPATFQDLICQGGHILNSKDSQDIERWANDGNLDRYFGYWGKLNLLLPNVSNVFASDTCFRMLSTPIQTAFGTTYAFYFHLVFKYSFDIDKLLKEFMFKKENPTEISKANIFYLLLLNPVHNFLPSGINFTTRTHTTTELQDLVENFILEPTSWKRNGLDGTLLVEVGVQCLEVYLPFIKDFKLWFIPEFIQD</sequence>
<accession>A0A226D6J2</accession>
<evidence type="ECO:0000259" key="2">
    <source>
        <dbReference type="PROSITE" id="PS50097"/>
    </source>
</evidence>
<name>A0A226D6J2_FOLCA</name>
<dbReference type="SMART" id="SM00875">
    <property type="entry name" value="BACK"/>
    <property type="match status" value="1"/>
</dbReference>
<evidence type="ECO:0000256" key="1">
    <source>
        <dbReference type="SAM" id="Phobius"/>
    </source>
</evidence>
<feature type="transmembrane region" description="Helical" evidence="1">
    <location>
        <begin position="623"/>
        <end position="645"/>
    </location>
</feature>
<dbReference type="PANTHER" id="PTHR45774:SF4">
    <property type="entry name" value="AXUNDEAD, ISOFORM F"/>
    <property type="match status" value="1"/>
</dbReference>
<evidence type="ECO:0000313" key="4">
    <source>
        <dbReference type="Proteomes" id="UP000198287"/>
    </source>
</evidence>
<dbReference type="OrthoDB" id="2354660at2759"/>
<feature type="domain" description="BTB" evidence="2">
    <location>
        <begin position="49"/>
        <end position="113"/>
    </location>
</feature>
<gene>
    <name evidence="3" type="ORF">Fcan01_23929</name>
</gene>
<dbReference type="PANTHER" id="PTHR45774">
    <property type="entry name" value="BTB/POZ DOMAIN-CONTAINING"/>
    <property type="match status" value="1"/>
</dbReference>
<protein>
    <submittedName>
        <fullName evidence="3">BTB/POZ domain-containing protein 2</fullName>
    </submittedName>
</protein>
<reference evidence="3 4" key="1">
    <citation type="submission" date="2015-12" db="EMBL/GenBank/DDBJ databases">
        <title>The genome of Folsomia candida.</title>
        <authorList>
            <person name="Faddeeva A."/>
            <person name="Derks M.F."/>
            <person name="Anvar Y."/>
            <person name="Smit S."/>
            <person name="Van Straalen N."/>
            <person name="Roelofs D."/>
        </authorList>
    </citation>
    <scope>NUCLEOTIDE SEQUENCE [LARGE SCALE GENOMIC DNA]</scope>
    <source>
        <strain evidence="3 4">VU population</strain>
        <tissue evidence="3">Whole body</tissue>
    </source>
</reference>
<dbReference type="Gene3D" id="1.25.40.420">
    <property type="match status" value="1"/>
</dbReference>
<dbReference type="PROSITE" id="PS50097">
    <property type="entry name" value="BTB"/>
    <property type="match status" value="1"/>
</dbReference>
<dbReference type="Gene3D" id="3.30.710.10">
    <property type="entry name" value="Potassium Channel Kv1.1, Chain A"/>
    <property type="match status" value="1"/>
</dbReference>
<dbReference type="Proteomes" id="UP000198287">
    <property type="component" value="Unassembled WGS sequence"/>
</dbReference>
<organism evidence="3 4">
    <name type="scientific">Folsomia candida</name>
    <name type="common">Springtail</name>
    <dbReference type="NCBI Taxonomy" id="158441"/>
    <lineage>
        <taxon>Eukaryota</taxon>
        <taxon>Metazoa</taxon>
        <taxon>Ecdysozoa</taxon>
        <taxon>Arthropoda</taxon>
        <taxon>Hexapoda</taxon>
        <taxon>Collembola</taxon>
        <taxon>Entomobryomorpha</taxon>
        <taxon>Isotomoidea</taxon>
        <taxon>Isotomidae</taxon>
        <taxon>Proisotominae</taxon>
        <taxon>Folsomia</taxon>
    </lineage>
</organism>
<comment type="caution">
    <text evidence="3">The sequence shown here is derived from an EMBL/GenBank/DDBJ whole genome shotgun (WGS) entry which is preliminary data.</text>
</comment>
<keyword evidence="4" id="KW-1185">Reference proteome</keyword>
<dbReference type="GO" id="GO:0022008">
    <property type="term" value="P:neurogenesis"/>
    <property type="evidence" value="ECO:0007669"/>
    <property type="project" value="TreeGrafter"/>
</dbReference>
<feature type="transmembrane region" description="Helical" evidence="1">
    <location>
        <begin position="677"/>
        <end position="702"/>
    </location>
</feature>
<keyword evidence="1" id="KW-1133">Transmembrane helix</keyword>
<dbReference type="SUPFAM" id="SSF54695">
    <property type="entry name" value="POZ domain"/>
    <property type="match status" value="1"/>
</dbReference>
<dbReference type="InterPro" id="IPR011705">
    <property type="entry name" value="BACK"/>
</dbReference>
<dbReference type="AlphaFoldDB" id="A0A226D6J2"/>
<dbReference type="SMART" id="SM00225">
    <property type="entry name" value="BTB"/>
    <property type="match status" value="1"/>
</dbReference>
<dbReference type="EMBL" id="LNIX01000030">
    <property type="protein sequence ID" value="OXA41165.1"/>
    <property type="molecule type" value="Genomic_DNA"/>
</dbReference>
<keyword evidence="1" id="KW-0472">Membrane</keyword>
<dbReference type="Pfam" id="PF00651">
    <property type="entry name" value="BTB"/>
    <property type="match status" value="1"/>
</dbReference>
<dbReference type="InterPro" id="IPR011333">
    <property type="entry name" value="SKP1/BTB/POZ_sf"/>
</dbReference>
<evidence type="ECO:0000313" key="3">
    <source>
        <dbReference type="EMBL" id="OXA41165.1"/>
    </source>
</evidence>
<dbReference type="Pfam" id="PF07707">
    <property type="entry name" value="BACK"/>
    <property type="match status" value="1"/>
</dbReference>
<dbReference type="GO" id="GO:0005829">
    <property type="term" value="C:cytosol"/>
    <property type="evidence" value="ECO:0007669"/>
    <property type="project" value="TreeGrafter"/>
</dbReference>
<proteinExistence type="predicted"/>